<dbReference type="EMBL" id="JAYGIE010000120">
    <property type="protein sequence ID" value="MEA5480380.1"/>
    <property type="molecule type" value="Genomic_DNA"/>
</dbReference>
<feature type="chain" id="PRO_5045057623" evidence="1">
    <location>
        <begin position="20"/>
        <end position="233"/>
    </location>
</feature>
<reference evidence="2 3" key="1">
    <citation type="submission" date="2023-12" db="EMBL/GenBank/DDBJ databases">
        <title>Baltic Sea Cyanobacteria.</title>
        <authorList>
            <person name="Delbaje E."/>
            <person name="Fewer D.P."/>
            <person name="Shishido T.K."/>
        </authorList>
    </citation>
    <scope>NUCLEOTIDE SEQUENCE [LARGE SCALE GENOMIC DNA]</scope>
    <source>
        <strain evidence="2 3">UHCC 0370</strain>
    </source>
</reference>
<dbReference type="Proteomes" id="UP001301388">
    <property type="component" value="Unassembled WGS sequence"/>
</dbReference>
<organism evidence="2 3">
    <name type="scientific">Pseudanabaena galeata UHCC 0370</name>
    <dbReference type="NCBI Taxonomy" id="3110310"/>
    <lineage>
        <taxon>Bacteria</taxon>
        <taxon>Bacillati</taxon>
        <taxon>Cyanobacteriota</taxon>
        <taxon>Cyanophyceae</taxon>
        <taxon>Pseudanabaenales</taxon>
        <taxon>Pseudanabaenaceae</taxon>
        <taxon>Pseudanabaena</taxon>
    </lineage>
</organism>
<keyword evidence="1" id="KW-0732">Signal</keyword>
<sequence>MKKLFSLSVCLSASTILLAASPSFSQTVTVPITGTTIGLNVFRIAFDSASPISFPANNTVLTPLGAVNLNVFNGIISANSVGAGSGSFNVVGSQITNTSGFQVFFNGATAGPTTFVFTGTTNGTASFVPNNAFTSAPTTINATFPADPILPGPTTVNVPITGGSITLPEPPPVVVVPPPVTCEGCLIVRPELLIANSTFLSPDLQEPEYRQEYKNDFSASSFRGGRILALENK</sequence>
<evidence type="ECO:0000256" key="1">
    <source>
        <dbReference type="SAM" id="SignalP"/>
    </source>
</evidence>
<feature type="signal peptide" evidence="1">
    <location>
        <begin position="1"/>
        <end position="19"/>
    </location>
</feature>
<comment type="caution">
    <text evidence="2">The sequence shown here is derived from an EMBL/GenBank/DDBJ whole genome shotgun (WGS) entry which is preliminary data.</text>
</comment>
<name>A0ABU5TQ06_9CYAN</name>
<proteinExistence type="predicted"/>
<evidence type="ECO:0000313" key="3">
    <source>
        <dbReference type="Proteomes" id="UP001301388"/>
    </source>
</evidence>
<protein>
    <submittedName>
        <fullName evidence="2">Uncharacterized protein</fullName>
    </submittedName>
</protein>
<gene>
    <name evidence="2" type="ORF">VB774_22330</name>
</gene>
<keyword evidence="3" id="KW-1185">Reference proteome</keyword>
<dbReference type="RefSeq" id="WP_323263384.1">
    <property type="nucleotide sequence ID" value="NZ_JAYGIE010000120.1"/>
</dbReference>
<accession>A0ABU5TQ06</accession>
<evidence type="ECO:0000313" key="2">
    <source>
        <dbReference type="EMBL" id="MEA5480380.1"/>
    </source>
</evidence>